<evidence type="ECO:0000313" key="1">
    <source>
        <dbReference type="EMBL" id="ROJ19142.1"/>
    </source>
</evidence>
<proteinExistence type="predicted"/>
<protein>
    <submittedName>
        <fullName evidence="1">Uncharacterized protein</fullName>
    </submittedName>
</protein>
<name>A0A3N0XQ86_ANAGA</name>
<dbReference type="Proteomes" id="UP000281406">
    <property type="component" value="Unassembled WGS sequence"/>
</dbReference>
<dbReference type="AlphaFoldDB" id="A0A3N0XQ86"/>
<accession>A0A3N0XQ86</accession>
<dbReference type="EMBL" id="RJVU01064075">
    <property type="protein sequence ID" value="ROJ19142.1"/>
    <property type="molecule type" value="Genomic_DNA"/>
</dbReference>
<sequence length="67" mass="7787">MHLALSKAYISKMKTSENPDVARGAWISEVCSGRERQETSGETGVKEREKDYWLLISWDAEYWSEFV</sequence>
<keyword evidence="2" id="KW-1185">Reference proteome</keyword>
<evidence type="ECO:0000313" key="2">
    <source>
        <dbReference type="Proteomes" id="UP000281406"/>
    </source>
</evidence>
<gene>
    <name evidence="1" type="ORF">DPX16_14409</name>
</gene>
<organism evidence="1 2">
    <name type="scientific">Anabarilius grahami</name>
    <name type="common">Kanglang fish</name>
    <name type="synonym">Barilius grahami</name>
    <dbReference type="NCBI Taxonomy" id="495550"/>
    <lineage>
        <taxon>Eukaryota</taxon>
        <taxon>Metazoa</taxon>
        <taxon>Chordata</taxon>
        <taxon>Craniata</taxon>
        <taxon>Vertebrata</taxon>
        <taxon>Euteleostomi</taxon>
        <taxon>Actinopterygii</taxon>
        <taxon>Neopterygii</taxon>
        <taxon>Teleostei</taxon>
        <taxon>Ostariophysi</taxon>
        <taxon>Cypriniformes</taxon>
        <taxon>Xenocyprididae</taxon>
        <taxon>Xenocypridinae</taxon>
        <taxon>Xenocypridinae incertae sedis</taxon>
        <taxon>Anabarilius</taxon>
    </lineage>
</organism>
<reference evidence="1 2" key="1">
    <citation type="submission" date="2018-10" db="EMBL/GenBank/DDBJ databases">
        <title>Genome assembly for a Yunnan-Guizhou Plateau 3E fish, Anabarilius grahami (Regan), and its evolutionary and genetic applications.</title>
        <authorList>
            <person name="Jiang W."/>
        </authorList>
    </citation>
    <scope>NUCLEOTIDE SEQUENCE [LARGE SCALE GENOMIC DNA]</scope>
    <source>
        <strain evidence="1">AG-KIZ</strain>
        <tissue evidence="1">Muscle</tissue>
    </source>
</reference>
<comment type="caution">
    <text evidence="1">The sequence shown here is derived from an EMBL/GenBank/DDBJ whole genome shotgun (WGS) entry which is preliminary data.</text>
</comment>